<gene>
    <name evidence="3" type="ORF">X801_10006</name>
</gene>
<feature type="domain" description="Ras-associating" evidence="1">
    <location>
        <begin position="1"/>
        <end position="100"/>
    </location>
</feature>
<dbReference type="Pfam" id="PF16517">
    <property type="entry name" value="Nore1-SARAH"/>
    <property type="match status" value="1"/>
</dbReference>
<dbReference type="Gene3D" id="1.20.5.110">
    <property type="match status" value="1"/>
</dbReference>
<dbReference type="AlphaFoldDB" id="A0A1S8WIC2"/>
<dbReference type="InterPro" id="IPR000159">
    <property type="entry name" value="RA_dom"/>
</dbReference>
<dbReference type="InterPro" id="IPR029071">
    <property type="entry name" value="Ubiquitin-like_domsf"/>
</dbReference>
<accession>A0A1S8WIC2</accession>
<dbReference type="EMBL" id="KV906806">
    <property type="protein sequence ID" value="OON14206.1"/>
    <property type="molecule type" value="Genomic_DNA"/>
</dbReference>
<dbReference type="InterPro" id="IPR033614">
    <property type="entry name" value="RASSF1-6"/>
</dbReference>
<feature type="domain" description="SARAH" evidence="2">
    <location>
        <begin position="108"/>
        <end position="155"/>
    </location>
</feature>
<dbReference type="PROSITE" id="PS50951">
    <property type="entry name" value="SARAH"/>
    <property type="match status" value="1"/>
</dbReference>
<evidence type="ECO:0000259" key="2">
    <source>
        <dbReference type="PROSITE" id="PS50951"/>
    </source>
</evidence>
<keyword evidence="4" id="KW-1185">Reference proteome</keyword>
<organism evidence="3 4">
    <name type="scientific">Opisthorchis viverrini</name>
    <name type="common">Southeast Asian liver fluke</name>
    <dbReference type="NCBI Taxonomy" id="6198"/>
    <lineage>
        <taxon>Eukaryota</taxon>
        <taxon>Metazoa</taxon>
        <taxon>Spiralia</taxon>
        <taxon>Lophotrochozoa</taxon>
        <taxon>Platyhelminthes</taxon>
        <taxon>Trematoda</taxon>
        <taxon>Digenea</taxon>
        <taxon>Opisthorchiida</taxon>
        <taxon>Opisthorchiata</taxon>
        <taxon>Opisthorchiidae</taxon>
        <taxon>Opisthorchis</taxon>
    </lineage>
</organism>
<dbReference type="GO" id="GO:0007165">
    <property type="term" value="P:signal transduction"/>
    <property type="evidence" value="ECO:0007669"/>
    <property type="project" value="InterPro"/>
</dbReference>
<dbReference type="CDD" id="cd21885">
    <property type="entry name" value="SARAH_RASSF1-like"/>
    <property type="match status" value="1"/>
</dbReference>
<sequence>VELALFTVNIRSEVNILKVTVFVTLSATASADAIQCLLDRFHIQESSRKFALYEHTLETDTIVARRLGVDECPLLVLLNWVRISQNRKEFAQLLLRKRIVLQENDGCDINWNEFTAAELTNFLRILDKEESEYKNAILHQYGMLKDQVERRLNELDHSKQPKVPTYGRACVSDHPHAFEQGEA</sequence>
<reference evidence="3 4" key="1">
    <citation type="submission" date="2015-03" db="EMBL/GenBank/DDBJ databases">
        <title>Draft genome of the nematode, Opisthorchis viverrini.</title>
        <authorList>
            <person name="Mitreva M."/>
        </authorList>
    </citation>
    <scope>NUCLEOTIDE SEQUENCE [LARGE SCALE GENOMIC DNA]</scope>
    <source>
        <strain evidence="3">Khon Kaen</strain>
    </source>
</reference>
<proteinExistence type="predicted"/>
<dbReference type="InterPro" id="IPR011524">
    <property type="entry name" value="SARAH_dom"/>
</dbReference>
<dbReference type="Pfam" id="PF00788">
    <property type="entry name" value="RA"/>
    <property type="match status" value="1"/>
</dbReference>
<evidence type="ECO:0000313" key="4">
    <source>
        <dbReference type="Proteomes" id="UP000243686"/>
    </source>
</evidence>
<dbReference type="SUPFAM" id="SSF54236">
    <property type="entry name" value="Ubiquitin-like"/>
    <property type="match status" value="1"/>
</dbReference>
<dbReference type="PANTHER" id="PTHR22738:SF10">
    <property type="entry name" value="RAS ASSOCIATION DOMAIN-CONTAINING PROTEIN 1 HOMOLOG"/>
    <property type="match status" value="1"/>
</dbReference>
<feature type="non-terminal residue" evidence="3">
    <location>
        <position position="1"/>
    </location>
</feature>
<evidence type="ECO:0008006" key="5">
    <source>
        <dbReference type="Google" id="ProtNLM"/>
    </source>
</evidence>
<dbReference type="Gene3D" id="3.10.20.90">
    <property type="entry name" value="Phosphatidylinositol 3-kinase Catalytic Subunit, Chain A, domain 1"/>
    <property type="match status" value="1"/>
</dbReference>
<name>A0A1S8WIC2_OPIVI</name>
<feature type="non-terminal residue" evidence="3">
    <location>
        <position position="183"/>
    </location>
</feature>
<dbReference type="Proteomes" id="UP000243686">
    <property type="component" value="Unassembled WGS sequence"/>
</dbReference>
<evidence type="ECO:0000313" key="3">
    <source>
        <dbReference type="EMBL" id="OON14206.1"/>
    </source>
</evidence>
<dbReference type="PANTHER" id="PTHR22738">
    <property type="entry name" value="RASSF"/>
    <property type="match status" value="1"/>
</dbReference>
<evidence type="ECO:0000259" key="1">
    <source>
        <dbReference type="PROSITE" id="PS50200"/>
    </source>
</evidence>
<protein>
    <recommendedName>
        <fullName evidence="5">Ras association domain protein</fullName>
    </recommendedName>
</protein>
<dbReference type="PROSITE" id="PS50200">
    <property type="entry name" value="RA"/>
    <property type="match status" value="1"/>
</dbReference>